<feature type="transmembrane region" description="Helical" evidence="5">
    <location>
        <begin position="105"/>
        <end position="123"/>
    </location>
</feature>
<accession>A0A1F6FGR2</accession>
<dbReference type="InterPro" id="IPR059100">
    <property type="entry name" value="TSP3_bac"/>
</dbReference>
<evidence type="ECO:0008006" key="8">
    <source>
        <dbReference type="Google" id="ProtNLM"/>
    </source>
</evidence>
<keyword evidence="5" id="KW-0812">Transmembrane</keyword>
<evidence type="ECO:0000256" key="5">
    <source>
        <dbReference type="SAM" id="Phobius"/>
    </source>
</evidence>
<keyword evidence="3" id="KW-0732">Signal</keyword>
<dbReference type="Proteomes" id="UP000177325">
    <property type="component" value="Unassembled WGS sequence"/>
</dbReference>
<feature type="transmembrane region" description="Helical" evidence="5">
    <location>
        <begin position="742"/>
        <end position="763"/>
    </location>
</feature>
<keyword evidence="5" id="KW-1133">Transmembrane helix</keyword>
<comment type="caution">
    <text evidence="6">The sequence shown here is derived from an EMBL/GenBank/DDBJ whole genome shotgun (WGS) entry which is preliminary data.</text>
</comment>
<dbReference type="AlphaFoldDB" id="A0A1F6FGR2"/>
<dbReference type="PROSITE" id="PS00018">
    <property type="entry name" value="EF_HAND_1"/>
    <property type="match status" value="1"/>
</dbReference>
<name>A0A1F6FGR2_9BACT</name>
<dbReference type="STRING" id="1798525.A3G90_03185"/>
<reference evidence="6 7" key="1">
    <citation type="journal article" date="2016" name="Nat. Commun.">
        <title>Thousands of microbial genomes shed light on interconnected biogeochemical processes in an aquifer system.</title>
        <authorList>
            <person name="Anantharaman K."/>
            <person name="Brown C.T."/>
            <person name="Hug L.A."/>
            <person name="Sharon I."/>
            <person name="Castelle C.J."/>
            <person name="Probst A.J."/>
            <person name="Thomas B.C."/>
            <person name="Singh A."/>
            <person name="Wilkins M.J."/>
            <person name="Karaoz U."/>
            <person name="Brodie E.L."/>
            <person name="Williams K.H."/>
            <person name="Hubbard S.S."/>
            <person name="Banfield J.F."/>
        </authorList>
    </citation>
    <scope>NUCLEOTIDE SEQUENCE [LARGE SCALE GENOMIC DNA]</scope>
</reference>
<comment type="subcellular location">
    <subcellularLocation>
        <location evidence="1">Secreted</location>
    </subcellularLocation>
</comment>
<keyword evidence="5" id="KW-0472">Membrane</keyword>
<dbReference type="Pfam" id="PF18884">
    <property type="entry name" value="TSP3_bac"/>
    <property type="match status" value="2"/>
</dbReference>
<evidence type="ECO:0000313" key="6">
    <source>
        <dbReference type="EMBL" id="OGG85041.1"/>
    </source>
</evidence>
<dbReference type="InterPro" id="IPR018247">
    <property type="entry name" value="EF_Hand_1_Ca_BS"/>
</dbReference>
<evidence type="ECO:0000256" key="1">
    <source>
        <dbReference type="ARBA" id="ARBA00004613"/>
    </source>
</evidence>
<sequence>MGTTLGKKEEVKKSVRAKKVTAVKRVTKKPVTKKVAEIKAKDIAKVTVKKTTARTKKTSDSKVSSTPEVVFVPGQASLRLLEKVHLYTVWYEQYVPSMMSGVAKVGGYAFIFLGTVFAVFSYIDAKNIITTPAALICSGSECEDVPDDALPSTAPKITFLNSIPATLNSDTDFKITALNTTDPTITLTAIETGNTVILEPADRQNESEYRFLIPAGHLAAATYKIEATVQQSGTTYTFAGPVFAVSLKELPEAVVPEVTTAVVEETVLADTAEEDEVITSDSDLTYEISTSSDEEELVDTEPVSTTRTLSPISITLHDQSGSSYVKILTGDFTPSKVDVYSQLYAAGQPLHLGQATLVQGEWVFNISALNLPQASHYLYASFAATGKTYKTEAVKFEPITENLTSPNTETDLAVLVQKIELALLASSVDNDNRRHYFDFFTTQPEILFTESEELLFANKDLLTAIDSSMEQDVESLNPLLLQYAAATQAESQFITTLSNQALTDHYTKQASTVASLTGEPSAVPSIHTVMALRYQILKDKVRESEEQIKQDTNNLTTKDSDQDGLSDFDEVANFATNPLLADTDNDGVVDSVELIRNSDPLVVDQIVVPNLNKNIEEVTFDSVVEIDLVSPLVSATNNNEQEEYFVTVEGRSIPNSYVYLLSHSTDIVGIVKTGSTGLFSYTIEQNFDIGEHQLTAVLTDVTGEIVASSKPHRFARTQNTFVAAATMSTATPLNNESNEDNVLLNLLVAAVGVITFGFVLLLLSSTLRNRHQQKVRLA</sequence>
<organism evidence="6 7">
    <name type="scientific">Candidatus Kaiserbacteria bacterium RIFCSPLOWO2_12_FULL_45_26</name>
    <dbReference type="NCBI Taxonomy" id="1798525"/>
    <lineage>
        <taxon>Bacteria</taxon>
        <taxon>Candidatus Kaiseribacteriota</taxon>
    </lineage>
</organism>
<evidence type="ECO:0000256" key="3">
    <source>
        <dbReference type="ARBA" id="ARBA00022729"/>
    </source>
</evidence>
<keyword evidence="4" id="KW-0106">Calcium</keyword>
<gene>
    <name evidence="6" type="ORF">A3G90_03185</name>
</gene>
<evidence type="ECO:0000256" key="2">
    <source>
        <dbReference type="ARBA" id="ARBA00022525"/>
    </source>
</evidence>
<dbReference type="EMBL" id="MFMM01000001">
    <property type="protein sequence ID" value="OGG85041.1"/>
    <property type="molecule type" value="Genomic_DNA"/>
</dbReference>
<protein>
    <recommendedName>
        <fullName evidence="8">Bacterial Ig-like domain-containing protein</fullName>
    </recommendedName>
</protein>
<evidence type="ECO:0000313" key="7">
    <source>
        <dbReference type="Proteomes" id="UP000177325"/>
    </source>
</evidence>
<proteinExistence type="predicted"/>
<evidence type="ECO:0000256" key="4">
    <source>
        <dbReference type="ARBA" id="ARBA00022837"/>
    </source>
</evidence>
<keyword evidence="2" id="KW-0964">Secreted</keyword>